<sequence length="216" mass="23911">MDDRWSIQMKRSNSCFKVSHYADFWILMGTAATYSHQINLEVVGARDFQEVRFLVTIALKRMAVKWSLVFLRKRGCGEQMGSCRAPVPNDINWDVPRACNGWPTCGEQHAPAGGGQWGEDGLWTWVRAAGTYVVSEKKNGTTKGRVDVTGCSALIVCSPFNYSLACGLVVPNYACHVETLGRSLSNAKNDEEVRHDVHVIALRHCANPLAKSPSKP</sequence>
<organism evidence="1 2">
    <name type="scientific">Steinernema glaseri</name>
    <dbReference type="NCBI Taxonomy" id="37863"/>
    <lineage>
        <taxon>Eukaryota</taxon>
        <taxon>Metazoa</taxon>
        <taxon>Ecdysozoa</taxon>
        <taxon>Nematoda</taxon>
        <taxon>Chromadorea</taxon>
        <taxon>Rhabditida</taxon>
        <taxon>Tylenchina</taxon>
        <taxon>Panagrolaimomorpha</taxon>
        <taxon>Strongyloidoidea</taxon>
        <taxon>Steinernematidae</taxon>
        <taxon>Steinernema</taxon>
    </lineage>
</organism>
<dbReference type="Proteomes" id="UP000095287">
    <property type="component" value="Unplaced"/>
</dbReference>
<dbReference type="WBParaSite" id="L893_g17765.t1">
    <property type="protein sequence ID" value="L893_g17765.t1"/>
    <property type="gene ID" value="L893_g17765"/>
</dbReference>
<accession>A0A1I7YLZ5</accession>
<evidence type="ECO:0000313" key="1">
    <source>
        <dbReference type="Proteomes" id="UP000095287"/>
    </source>
</evidence>
<dbReference type="AlphaFoldDB" id="A0A1I7YLZ5"/>
<keyword evidence="1" id="KW-1185">Reference proteome</keyword>
<evidence type="ECO:0000313" key="2">
    <source>
        <dbReference type="WBParaSite" id="L893_g17765.t1"/>
    </source>
</evidence>
<protein>
    <submittedName>
        <fullName evidence="2">Uncharacterized protein</fullName>
    </submittedName>
</protein>
<name>A0A1I7YLZ5_9BILA</name>
<proteinExistence type="predicted"/>
<reference evidence="2" key="1">
    <citation type="submission" date="2016-11" db="UniProtKB">
        <authorList>
            <consortium name="WormBaseParasite"/>
        </authorList>
    </citation>
    <scope>IDENTIFICATION</scope>
</reference>